<evidence type="ECO:0000313" key="2">
    <source>
        <dbReference type="Proteomes" id="UP001459277"/>
    </source>
</evidence>
<dbReference type="PANTHER" id="PTHR33710:SF71">
    <property type="entry name" value="ENDONUCLEASE_EXONUCLEASE_PHOSPHATASE DOMAIN-CONTAINING PROTEIN"/>
    <property type="match status" value="1"/>
</dbReference>
<dbReference type="SUPFAM" id="SSF56219">
    <property type="entry name" value="DNase I-like"/>
    <property type="match status" value="1"/>
</dbReference>
<dbReference type="Proteomes" id="UP001459277">
    <property type="component" value="Unassembled WGS sequence"/>
</dbReference>
<dbReference type="AlphaFoldDB" id="A0AAW2D487"/>
<organism evidence="1 2">
    <name type="scientific">Lithocarpus litseifolius</name>
    <dbReference type="NCBI Taxonomy" id="425828"/>
    <lineage>
        <taxon>Eukaryota</taxon>
        <taxon>Viridiplantae</taxon>
        <taxon>Streptophyta</taxon>
        <taxon>Embryophyta</taxon>
        <taxon>Tracheophyta</taxon>
        <taxon>Spermatophyta</taxon>
        <taxon>Magnoliopsida</taxon>
        <taxon>eudicotyledons</taxon>
        <taxon>Gunneridae</taxon>
        <taxon>Pentapetalae</taxon>
        <taxon>rosids</taxon>
        <taxon>fabids</taxon>
        <taxon>Fagales</taxon>
        <taxon>Fagaceae</taxon>
        <taxon>Lithocarpus</taxon>
    </lineage>
</organism>
<protein>
    <recommendedName>
        <fullName evidence="3">Endonuclease/exonuclease/phosphatase domain-containing protein</fullName>
    </recommendedName>
</protein>
<keyword evidence="2" id="KW-1185">Reference proteome</keyword>
<gene>
    <name evidence="1" type="ORF">SO802_011486</name>
</gene>
<dbReference type="InterPro" id="IPR036691">
    <property type="entry name" value="Endo/exonu/phosph_ase_sf"/>
</dbReference>
<evidence type="ECO:0008006" key="3">
    <source>
        <dbReference type="Google" id="ProtNLM"/>
    </source>
</evidence>
<comment type="caution">
    <text evidence="1">The sequence shown here is derived from an EMBL/GenBank/DDBJ whole genome shotgun (WGS) entry which is preliminary data.</text>
</comment>
<reference evidence="1 2" key="1">
    <citation type="submission" date="2024-01" db="EMBL/GenBank/DDBJ databases">
        <title>A telomere-to-telomere, gap-free genome of sweet tea (Lithocarpus litseifolius).</title>
        <authorList>
            <person name="Zhou J."/>
        </authorList>
    </citation>
    <scope>NUCLEOTIDE SEQUENCE [LARGE SCALE GENOMIC DNA]</scope>
    <source>
        <strain evidence="1">Zhou-2022a</strain>
        <tissue evidence="1">Leaf</tissue>
    </source>
</reference>
<proteinExistence type="predicted"/>
<name>A0AAW2D487_9ROSI</name>
<dbReference type="EMBL" id="JAZDWU010000004">
    <property type="protein sequence ID" value="KAL0003925.1"/>
    <property type="molecule type" value="Genomic_DNA"/>
</dbReference>
<dbReference type="Gene3D" id="3.60.10.10">
    <property type="entry name" value="Endonuclease/exonuclease/phosphatase"/>
    <property type="match status" value="1"/>
</dbReference>
<accession>A0AAW2D487</accession>
<sequence length="269" mass="30771">METRLDKEGFEKHCRELPFHNKLIVKKLNSGGGIALIWKPEVQLDVINYAENHVLAKVVEEDGFVWYLTGFYWWPEASQKTKSWALLAHLSTFVDGPWCCIGDINAILLAAEKQSAYPPPYKQMEEFGLALDSCGLVDLGFQGYPFTWNNKRPGEANTRQRLDRAVANSEWKNRFPTTTITHLVSHASDHLPLIMQTRSNEQFRGRGTCGFKFEESWLLWEDCEKIVEENWISRSGLDSALVAIEEKINECGAGLQAWVPRRSILALKR</sequence>
<evidence type="ECO:0000313" key="1">
    <source>
        <dbReference type="EMBL" id="KAL0003925.1"/>
    </source>
</evidence>
<dbReference type="PANTHER" id="PTHR33710">
    <property type="entry name" value="BNAC02G09200D PROTEIN"/>
    <property type="match status" value="1"/>
</dbReference>